<proteinExistence type="predicted"/>
<keyword evidence="3" id="KW-1185">Reference proteome</keyword>
<reference evidence="2 3" key="1">
    <citation type="journal article" date="2020" name="Mol. Plant">
        <title>The Chromosome-Based Rubber Tree Genome Provides New Insights into Spurge Genome Evolution and Rubber Biosynthesis.</title>
        <authorList>
            <person name="Liu J."/>
            <person name="Shi C."/>
            <person name="Shi C.C."/>
            <person name="Li W."/>
            <person name="Zhang Q.J."/>
            <person name="Zhang Y."/>
            <person name="Li K."/>
            <person name="Lu H.F."/>
            <person name="Shi C."/>
            <person name="Zhu S.T."/>
            <person name="Xiao Z.Y."/>
            <person name="Nan H."/>
            <person name="Yue Y."/>
            <person name="Zhu X.G."/>
            <person name="Wu Y."/>
            <person name="Hong X.N."/>
            <person name="Fan G.Y."/>
            <person name="Tong Y."/>
            <person name="Zhang D."/>
            <person name="Mao C.L."/>
            <person name="Liu Y.L."/>
            <person name="Hao S.J."/>
            <person name="Liu W.Q."/>
            <person name="Lv M.Q."/>
            <person name="Zhang H.B."/>
            <person name="Liu Y."/>
            <person name="Hu-Tang G.R."/>
            <person name="Wang J.P."/>
            <person name="Wang J.H."/>
            <person name="Sun Y.H."/>
            <person name="Ni S.B."/>
            <person name="Chen W.B."/>
            <person name="Zhang X.C."/>
            <person name="Jiao Y.N."/>
            <person name="Eichler E.E."/>
            <person name="Li G.H."/>
            <person name="Liu X."/>
            <person name="Gao L.Z."/>
        </authorList>
    </citation>
    <scope>NUCLEOTIDE SEQUENCE [LARGE SCALE GENOMIC DNA]</scope>
    <source>
        <strain evidence="3">cv. GT1</strain>
        <tissue evidence="2">Leaf</tissue>
    </source>
</reference>
<feature type="region of interest" description="Disordered" evidence="1">
    <location>
        <begin position="1"/>
        <end position="20"/>
    </location>
</feature>
<accession>A0A6A6NBS5</accession>
<comment type="caution">
    <text evidence="2">The sequence shown here is derived from an EMBL/GenBank/DDBJ whole genome shotgun (WGS) entry which is preliminary data.</text>
</comment>
<evidence type="ECO:0000256" key="1">
    <source>
        <dbReference type="SAM" id="MobiDB-lite"/>
    </source>
</evidence>
<name>A0A6A6NBS5_HEVBR</name>
<gene>
    <name evidence="2" type="ORF">GH714_012805</name>
</gene>
<protein>
    <submittedName>
        <fullName evidence="2">Uncharacterized protein</fullName>
    </submittedName>
</protein>
<dbReference type="AlphaFoldDB" id="A0A6A6NBS5"/>
<organism evidence="2 3">
    <name type="scientific">Hevea brasiliensis</name>
    <name type="common">Para rubber tree</name>
    <name type="synonym">Siphonia brasiliensis</name>
    <dbReference type="NCBI Taxonomy" id="3981"/>
    <lineage>
        <taxon>Eukaryota</taxon>
        <taxon>Viridiplantae</taxon>
        <taxon>Streptophyta</taxon>
        <taxon>Embryophyta</taxon>
        <taxon>Tracheophyta</taxon>
        <taxon>Spermatophyta</taxon>
        <taxon>Magnoliopsida</taxon>
        <taxon>eudicotyledons</taxon>
        <taxon>Gunneridae</taxon>
        <taxon>Pentapetalae</taxon>
        <taxon>rosids</taxon>
        <taxon>fabids</taxon>
        <taxon>Malpighiales</taxon>
        <taxon>Euphorbiaceae</taxon>
        <taxon>Crotonoideae</taxon>
        <taxon>Micrandreae</taxon>
        <taxon>Hevea</taxon>
    </lineage>
</organism>
<dbReference type="EMBL" id="JAAGAX010000002">
    <property type="protein sequence ID" value="KAF2322355.1"/>
    <property type="molecule type" value="Genomic_DNA"/>
</dbReference>
<evidence type="ECO:0000313" key="3">
    <source>
        <dbReference type="Proteomes" id="UP000467840"/>
    </source>
</evidence>
<evidence type="ECO:0000313" key="2">
    <source>
        <dbReference type="EMBL" id="KAF2322355.1"/>
    </source>
</evidence>
<sequence length="187" mass="20558">MTGENLHRRRNALVLEDDTSEEQPSTMQLFMVPYWAGIYDLPLKACTREWLNCEALLEVVEDPKVVVNGLPYSPLAKGAGVHVGGDNIVNSPLPEDVAVHVGGDAIPIQTDILIPLSIEVIHSNPIHTGNELQLPCAARLPSIVNDTVHIGHETQDNFTDMVQMEGDVLLVIGPVHDKYFFLDNASY</sequence>
<dbReference type="Proteomes" id="UP000467840">
    <property type="component" value="Chromosome 11"/>
</dbReference>